<dbReference type="PANTHER" id="PTHR11236:SF48">
    <property type="entry name" value="ISOCHORISMATE SYNTHASE MENF"/>
    <property type="match status" value="1"/>
</dbReference>
<keyword evidence="10 15" id="KW-0460">Magnesium</keyword>
<evidence type="ECO:0000313" key="18">
    <source>
        <dbReference type="EMBL" id="MCD4838801.1"/>
    </source>
</evidence>
<feature type="domain" description="Chorismate-utilising enzyme C-terminal" evidence="16">
    <location>
        <begin position="199"/>
        <end position="452"/>
    </location>
</feature>
<evidence type="ECO:0000256" key="1">
    <source>
        <dbReference type="ARBA" id="ARBA00001946"/>
    </source>
</evidence>
<evidence type="ECO:0000256" key="12">
    <source>
        <dbReference type="ARBA" id="ARBA00023239"/>
    </source>
</evidence>
<comment type="function">
    <text evidence="13 15">Part of a heterotetrameric complex that catalyzes the two-step biosynthesis of anthranilate, an intermediate in the biosynthesis of L-tryptophan. In the first step, the glutamine-binding beta subunit (TrpG) of anthranilate synthase (AS) provides the glutamine amidotransferase activity which generates ammonia as a substrate that, along with chorismate, is used in the second step, catalyzed by the large alpha subunit of AS (TrpE) to produce anthranilate. In the absence of TrpG, TrpE can synthesize anthranilate directly from chorismate and high concentrations of ammonia.</text>
</comment>
<keyword evidence="9 15" id="KW-0822">Tryptophan biosynthesis</keyword>
<evidence type="ECO:0000256" key="6">
    <source>
        <dbReference type="ARBA" id="ARBA00020653"/>
    </source>
</evidence>
<dbReference type="InterPro" id="IPR006805">
    <property type="entry name" value="Anth_synth_I_N"/>
</dbReference>
<evidence type="ECO:0000256" key="2">
    <source>
        <dbReference type="ARBA" id="ARBA00004873"/>
    </source>
</evidence>
<dbReference type="PRINTS" id="PR00095">
    <property type="entry name" value="ANTSNTHASEI"/>
</dbReference>
<organism evidence="18 19">
    <name type="scientific">Neobacillus sedimentimangrovi</name>
    <dbReference type="NCBI Taxonomy" id="2699460"/>
    <lineage>
        <taxon>Bacteria</taxon>
        <taxon>Bacillati</taxon>
        <taxon>Bacillota</taxon>
        <taxon>Bacilli</taxon>
        <taxon>Bacillales</taxon>
        <taxon>Bacillaceae</taxon>
        <taxon>Neobacillus</taxon>
    </lineage>
</organism>
<evidence type="ECO:0000256" key="3">
    <source>
        <dbReference type="ARBA" id="ARBA00009562"/>
    </source>
</evidence>
<evidence type="ECO:0000256" key="14">
    <source>
        <dbReference type="ARBA" id="ARBA00047683"/>
    </source>
</evidence>
<dbReference type="NCBIfam" id="TIGR00564">
    <property type="entry name" value="trpE_most"/>
    <property type="match status" value="1"/>
</dbReference>
<protein>
    <recommendedName>
        <fullName evidence="6 15">Anthranilate synthase component 1</fullName>
        <ecNumber evidence="5 15">4.1.3.27</ecNumber>
    </recommendedName>
</protein>
<comment type="catalytic activity">
    <reaction evidence="14 15">
        <text>chorismate + L-glutamine = anthranilate + pyruvate + L-glutamate + H(+)</text>
        <dbReference type="Rhea" id="RHEA:21732"/>
        <dbReference type="ChEBI" id="CHEBI:15361"/>
        <dbReference type="ChEBI" id="CHEBI:15378"/>
        <dbReference type="ChEBI" id="CHEBI:16567"/>
        <dbReference type="ChEBI" id="CHEBI:29748"/>
        <dbReference type="ChEBI" id="CHEBI:29985"/>
        <dbReference type="ChEBI" id="CHEBI:58359"/>
        <dbReference type="EC" id="4.1.3.27"/>
    </reaction>
</comment>
<evidence type="ECO:0000256" key="7">
    <source>
        <dbReference type="ARBA" id="ARBA00022605"/>
    </source>
</evidence>
<dbReference type="Pfam" id="PF04715">
    <property type="entry name" value="Anth_synt_I_N"/>
    <property type="match status" value="1"/>
</dbReference>
<comment type="caution">
    <text evidence="18">The sequence shown here is derived from an EMBL/GenBank/DDBJ whole genome shotgun (WGS) entry which is preliminary data.</text>
</comment>
<dbReference type="InterPro" id="IPR005801">
    <property type="entry name" value="ADC_synthase"/>
</dbReference>
<dbReference type="InterPro" id="IPR015890">
    <property type="entry name" value="Chorismate_C"/>
</dbReference>
<evidence type="ECO:0000313" key="19">
    <source>
        <dbReference type="Proteomes" id="UP001162836"/>
    </source>
</evidence>
<dbReference type="Proteomes" id="UP001162836">
    <property type="component" value="Unassembled WGS sequence"/>
</dbReference>
<name>A0ABS8QIZ3_9BACI</name>
<evidence type="ECO:0000256" key="11">
    <source>
        <dbReference type="ARBA" id="ARBA00023141"/>
    </source>
</evidence>
<keyword evidence="12 15" id="KW-0456">Lyase</keyword>
<evidence type="ECO:0000256" key="4">
    <source>
        <dbReference type="ARBA" id="ARBA00011575"/>
    </source>
</evidence>
<feature type="domain" description="Anthranilate synthase component I N-terminal" evidence="17">
    <location>
        <begin position="15"/>
        <end position="151"/>
    </location>
</feature>
<comment type="cofactor">
    <cofactor evidence="1 15">
        <name>Mg(2+)</name>
        <dbReference type="ChEBI" id="CHEBI:18420"/>
    </cofactor>
</comment>
<comment type="pathway">
    <text evidence="2 15">Amino-acid biosynthesis; L-tryptophan biosynthesis; L-tryptophan from chorismate: step 1/5.</text>
</comment>
<keyword evidence="8 15" id="KW-0479">Metal-binding</keyword>
<sequence length="468" mass="52942">MKMKSTVLIKELNGDSLTPILILQKISGKKKFLLESSQKYNPNGRYSFIGADPSFELISSGDVNTIVSKTGRKEIKENPLETLKKLFPSPILEENPYPFIGGAVGYIGYDIVRQFETIGEEYPNSLNMPDVHLMFYEVIIAFDHLEDKVYVIGVPLSEESDEETVKQMMDLRIEELKQPIHYLEEEAFSFSEFQSEMTKEEFVEKVAIAKEYILSGDIFQVVLSQRMKSKFKGSPVSIYRKHRAQNPTPYMFYIDFDDYTVIGSSPESLIKTRGKQVIANPIAGTKRRGKNSTEDQIIAQELLKDEKELAEHKMLVDLGRNDLGKVCEFGSVHVKRYMEIEKYRHVMHIVSEVSGILRQDQSPLDAIAASLPAGTVSGAPKVRAMEIINQLEKSKRGLYSGAIGYLSVNGNMDFALAIRTMILQEDIAYIQAGAGIVYDSNPESEYEETLNKMKSFLEGGHHNDFTHR</sequence>
<dbReference type="GO" id="GO:0004049">
    <property type="term" value="F:anthranilate synthase activity"/>
    <property type="evidence" value="ECO:0007669"/>
    <property type="project" value="UniProtKB-EC"/>
</dbReference>
<dbReference type="Gene3D" id="3.60.120.10">
    <property type="entry name" value="Anthranilate synthase"/>
    <property type="match status" value="1"/>
</dbReference>
<evidence type="ECO:0000259" key="16">
    <source>
        <dbReference type="Pfam" id="PF00425"/>
    </source>
</evidence>
<keyword evidence="11 15" id="KW-0057">Aromatic amino acid biosynthesis</keyword>
<evidence type="ECO:0000256" key="9">
    <source>
        <dbReference type="ARBA" id="ARBA00022822"/>
    </source>
</evidence>
<evidence type="ECO:0000256" key="10">
    <source>
        <dbReference type="ARBA" id="ARBA00022842"/>
    </source>
</evidence>
<reference evidence="18 19" key="1">
    <citation type="journal article" date="2023" name="Antonie Van Leeuwenhoek">
        <title>Unveiling the genomic potential of a novel thermostable glycoside hydrolases producing Neobacillus sedimentimangrovi UE25.</title>
        <authorList>
            <person name="Ejaz U."/>
            <person name="Saleem F."/>
            <person name="Rashid R."/>
            <person name="Hasan K.A."/>
            <person name="Syed M.N."/>
            <person name="Sohail M."/>
        </authorList>
    </citation>
    <scope>NUCLEOTIDE SEQUENCE [LARGE SCALE GENOMIC DNA]</scope>
    <source>
        <strain evidence="18 19">UE25</strain>
    </source>
</reference>
<dbReference type="Pfam" id="PF00425">
    <property type="entry name" value="Chorismate_bind"/>
    <property type="match status" value="1"/>
</dbReference>
<evidence type="ECO:0000256" key="8">
    <source>
        <dbReference type="ARBA" id="ARBA00022723"/>
    </source>
</evidence>
<dbReference type="SUPFAM" id="SSF56322">
    <property type="entry name" value="ADC synthase"/>
    <property type="match status" value="1"/>
</dbReference>
<dbReference type="EC" id="4.1.3.27" evidence="5 15"/>
<keyword evidence="19" id="KW-1185">Reference proteome</keyword>
<proteinExistence type="inferred from homology"/>
<gene>
    <name evidence="15 18" type="primary">trpE</name>
    <name evidence="18" type="ORF">LRS37_07915</name>
</gene>
<evidence type="ECO:0000256" key="5">
    <source>
        <dbReference type="ARBA" id="ARBA00012266"/>
    </source>
</evidence>
<dbReference type="InterPro" id="IPR019999">
    <property type="entry name" value="Anth_synth_I-like"/>
</dbReference>
<dbReference type="InterPro" id="IPR005256">
    <property type="entry name" value="Anth_synth_I_PabB"/>
</dbReference>
<comment type="subunit">
    <text evidence="4 15">Heterotetramer consisting of two non-identical subunits: a beta subunit (TrpG) and a large alpha subunit (TrpE).</text>
</comment>
<keyword evidence="7 15" id="KW-0028">Amino-acid biosynthesis</keyword>
<evidence type="ECO:0000259" key="17">
    <source>
        <dbReference type="Pfam" id="PF04715"/>
    </source>
</evidence>
<dbReference type="RefSeq" id="WP_038535623.1">
    <property type="nucleotide sequence ID" value="NZ_JAAFZF010000014.1"/>
</dbReference>
<comment type="similarity">
    <text evidence="3 15">Belongs to the anthranilate synthase component I family.</text>
</comment>
<dbReference type="PANTHER" id="PTHR11236">
    <property type="entry name" value="AMINOBENZOATE/ANTHRANILATE SYNTHASE"/>
    <property type="match status" value="1"/>
</dbReference>
<accession>A0ABS8QIZ3</accession>
<evidence type="ECO:0000256" key="13">
    <source>
        <dbReference type="ARBA" id="ARBA00025634"/>
    </source>
</evidence>
<dbReference type="EMBL" id="JAJODE010000017">
    <property type="protein sequence ID" value="MCD4838801.1"/>
    <property type="molecule type" value="Genomic_DNA"/>
</dbReference>
<evidence type="ECO:0000256" key="15">
    <source>
        <dbReference type="RuleBase" id="RU364045"/>
    </source>
</evidence>